<dbReference type="EMBL" id="AVOT02007642">
    <property type="protein sequence ID" value="MBW0484351.1"/>
    <property type="molecule type" value="Genomic_DNA"/>
</dbReference>
<proteinExistence type="predicted"/>
<dbReference type="AlphaFoldDB" id="A0A9Q3CFZ0"/>
<gene>
    <name evidence="2" type="ORF">O181_024066</name>
</gene>
<keyword evidence="3" id="KW-1185">Reference proteome</keyword>
<comment type="caution">
    <text evidence="2">The sequence shown here is derived from an EMBL/GenBank/DDBJ whole genome shotgun (WGS) entry which is preliminary data.</text>
</comment>
<evidence type="ECO:0000256" key="1">
    <source>
        <dbReference type="SAM" id="MobiDB-lite"/>
    </source>
</evidence>
<organism evidence="2 3">
    <name type="scientific">Austropuccinia psidii MF-1</name>
    <dbReference type="NCBI Taxonomy" id="1389203"/>
    <lineage>
        <taxon>Eukaryota</taxon>
        <taxon>Fungi</taxon>
        <taxon>Dikarya</taxon>
        <taxon>Basidiomycota</taxon>
        <taxon>Pucciniomycotina</taxon>
        <taxon>Pucciniomycetes</taxon>
        <taxon>Pucciniales</taxon>
        <taxon>Sphaerophragmiaceae</taxon>
        <taxon>Austropuccinia</taxon>
    </lineage>
</organism>
<sequence>MIFPSHLLCYIIIKPHPFYSFSISQGPGNVVVEPEPHNYPKILLPSPGLPSRDQIDTDLPDLDCGRPNLKPTPAPPNSVPRDHMGLWDLDSLIHFASPPSHFSPGWP</sequence>
<evidence type="ECO:0000313" key="2">
    <source>
        <dbReference type="EMBL" id="MBW0484351.1"/>
    </source>
</evidence>
<dbReference type="Proteomes" id="UP000765509">
    <property type="component" value="Unassembled WGS sequence"/>
</dbReference>
<feature type="region of interest" description="Disordered" evidence="1">
    <location>
        <begin position="44"/>
        <end position="81"/>
    </location>
</feature>
<name>A0A9Q3CFZ0_9BASI</name>
<reference evidence="2" key="1">
    <citation type="submission" date="2021-03" db="EMBL/GenBank/DDBJ databases">
        <title>Draft genome sequence of rust myrtle Austropuccinia psidii MF-1, a brazilian biotype.</title>
        <authorList>
            <person name="Quecine M.C."/>
            <person name="Pachon D.M.R."/>
            <person name="Bonatelli M.L."/>
            <person name="Correr F.H."/>
            <person name="Franceschini L.M."/>
            <person name="Leite T.F."/>
            <person name="Margarido G.R.A."/>
            <person name="Almeida C.A."/>
            <person name="Ferrarezi J.A."/>
            <person name="Labate C.A."/>
        </authorList>
    </citation>
    <scope>NUCLEOTIDE SEQUENCE</scope>
    <source>
        <strain evidence="2">MF-1</strain>
    </source>
</reference>
<evidence type="ECO:0000313" key="3">
    <source>
        <dbReference type="Proteomes" id="UP000765509"/>
    </source>
</evidence>
<protein>
    <submittedName>
        <fullName evidence="2">Uncharacterized protein</fullName>
    </submittedName>
</protein>
<accession>A0A9Q3CFZ0</accession>